<evidence type="ECO:0008006" key="3">
    <source>
        <dbReference type="Google" id="ProtNLM"/>
    </source>
</evidence>
<sequence length="58" mass="6120">MSISSNLMFSGAEDVDIQYAEAGGSKGGVGRRGGGGVTQKPICGYYKKDRCQLGQMCR</sequence>
<keyword evidence="2" id="KW-1185">Reference proteome</keyword>
<dbReference type="InParanoid" id="C5LML8"/>
<protein>
    <recommendedName>
        <fullName evidence="3">C3H1-type domain-containing protein</fullName>
    </recommendedName>
</protein>
<gene>
    <name evidence="1" type="ORF">Pmar_PMAR024356</name>
</gene>
<evidence type="ECO:0000313" key="2">
    <source>
        <dbReference type="Proteomes" id="UP000007800"/>
    </source>
</evidence>
<accession>C5LML8</accession>
<dbReference type="GeneID" id="9054744"/>
<dbReference type="EMBL" id="GG683568">
    <property type="protein sequence ID" value="EER02035.1"/>
    <property type="molecule type" value="Genomic_DNA"/>
</dbReference>
<evidence type="ECO:0000313" key="1">
    <source>
        <dbReference type="EMBL" id="EER02035.1"/>
    </source>
</evidence>
<dbReference type="Proteomes" id="UP000007800">
    <property type="component" value="Unassembled WGS sequence"/>
</dbReference>
<reference evidence="1 2" key="1">
    <citation type="submission" date="2008-07" db="EMBL/GenBank/DDBJ databases">
        <authorList>
            <person name="El-Sayed N."/>
            <person name="Caler E."/>
            <person name="Inman J."/>
            <person name="Amedeo P."/>
            <person name="Hass B."/>
            <person name="Wortman J."/>
        </authorList>
    </citation>
    <scope>NUCLEOTIDE SEQUENCE [LARGE SCALE GENOMIC DNA]</scope>
    <source>
        <strain evidence="2">ATCC 50983 / TXsc</strain>
    </source>
</reference>
<organism evidence="2">
    <name type="scientific">Perkinsus marinus (strain ATCC 50983 / TXsc)</name>
    <dbReference type="NCBI Taxonomy" id="423536"/>
    <lineage>
        <taxon>Eukaryota</taxon>
        <taxon>Sar</taxon>
        <taxon>Alveolata</taxon>
        <taxon>Perkinsozoa</taxon>
        <taxon>Perkinsea</taxon>
        <taxon>Perkinsida</taxon>
        <taxon>Perkinsidae</taxon>
        <taxon>Perkinsus</taxon>
    </lineage>
</organism>
<dbReference type="AlphaFoldDB" id="C5LML8"/>
<proteinExistence type="predicted"/>
<name>C5LML8_PERM5</name>
<dbReference type="RefSeq" id="XP_002769317.1">
    <property type="nucleotide sequence ID" value="XM_002769271.1"/>
</dbReference>